<evidence type="ECO:0000313" key="3">
    <source>
        <dbReference type="Proteomes" id="UP000000963"/>
    </source>
</evidence>
<dbReference type="RefSeq" id="NP_818396.1">
    <property type="nucleotide sequence ID" value="NC_004688.1"/>
</dbReference>
<feature type="region of interest" description="Disordered" evidence="1">
    <location>
        <begin position="14"/>
        <end position="42"/>
    </location>
</feature>
<accession>Q854G9</accession>
<keyword evidence="3" id="KW-1185">Reference proteome</keyword>
<dbReference type="EMBL" id="AY129338">
    <property type="protein sequence ID" value="AAN12739.1"/>
    <property type="molecule type" value="Genomic_DNA"/>
</dbReference>
<evidence type="ECO:0000313" key="2">
    <source>
        <dbReference type="EMBL" id="AAN12739.1"/>
    </source>
</evidence>
<organismHost>
    <name type="scientific">Mycolicibacterium smegmatis</name>
    <name type="common">Mycobacterium smegmatis</name>
    <dbReference type="NCBI Taxonomy" id="1772"/>
</organismHost>
<proteinExistence type="predicted"/>
<gene>
    <name evidence="2" type="primary">97</name>
    <name evidence="2" type="ORF">PBI_OMEGA_97</name>
</gene>
<protein>
    <submittedName>
        <fullName evidence="2">Uncharacterized protein</fullName>
    </submittedName>
</protein>
<dbReference type="Proteomes" id="UP000000963">
    <property type="component" value="Segment"/>
</dbReference>
<name>Q854G9_BPMOM</name>
<evidence type="ECO:0000256" key="1">
    <source>
        <dbReference type="SAM" id="MobiDB-lite"/>
    </source>
</evidence>
<sequence>MIWDYALDTDDFAYTATGQQPRGAPGPRSAESVEPPPARTTR</sequence>
<dbReference type="KEGG" id="vg:1260096"/>
<organism evidence="2 3">
    <name type="scientific">Mycobacterium phage Omega</name>
    <name type="common">Mycobacteriophage Omega</name>
    <dbReference type="NCBI Taxonomy" id="2907835"/>
    <lineage>
        <taxon>Viruses</taxon>
        <taxon>Duplodnaviria</taxon>
        <taxon>Heunggongvirae</taxon>
        <taxon>Uroviricota</taxon>
        <taxon>Caudoviricetes</taxon>
        <taxon>Omegavirus</taxon>
        <taxon>Omegavirus omega</taxon>
    </lineage>
</organism>
<reference evidence="2 3" key="1">
    <citation type="journal article" date="2003" name="Cell">
        <title>Origins of highly mosaic mycobacteriophage genomes.</title>
        <authorList>
            <person name="Pedulla M.L."/>
            <person name="Ford M.E."/>
            <person name="Houtz J.M."/>
            <person name="Karthikeyan T."/>
            <person name="Wadsworth C."/>
            <person name="Lewis J.A."/>
            <person name="Jacobs-Sera D."/>
            <person name="Falbo J."/>
            <person name="Gross J."/>
            <person name="Pannunzio N.R."/>
            <person name="Brucker W."/>
            <person name="Kumar V."/>
            <person name="Kandasamy J."/>
            <person name="Keenan L."/>
            <person name="Bardarov S."/>
            <person name="Kriakov J."/>
            <person name="Lawrence J.G."/>
            <person name="Jacobs W.R. Jr."/>
            <person name="Hendrix R.W."/>
            <person name="Hatfull G.F."/>
        </authorList>
    </citation>
    <scope>NUCLEOTIDE SEQUENCE</scope>
</reference>